<sequence>MLFLMYFRLRLCLRVVRPCICCRLAAFKPLCRLLHIQGCLCGKARRIVFIITTQHLAVAAILTRLWCGKCVTFSRR</sequence>
<proteinExistence type="predicted"/>
<protein>
    <submittedName>
        <fullName evidence="1">Uncharacterized protein</fullName>
    </submittedName>
</protein>
<reference evidence="1" key="1">
    <citation type="submission" date="2020-06" db="EMBL/GenBank/DDBJ databases">
        <title>Draft genome of Bugula neritina, a colonial animal packing powerful symbionts and potential medicines.</title>
        <authorList>
            <person name="Rayko M."/>
        </authorList>
    </citation>
    <scope>NUCLEOTIDE SEQUENCE [LARGE SCALE GENOMIC DNA]</scope>
    <source>
        <strain evidence="1">Kwan_BN1</strain>
    </source>
</reference>
<keyword evidence="2" id="KW-1185">Reference proteome</keyword>
<dbReference type="Proteomes" id="UP000593567">
    <property type="component" value="Unassembled WGS sequence"/>
</dbReference>
<name>A0A7J7J871_BUGNE</name>
<organism evidence="1 2">
    <name type="scientific">Bugula neritina</name>
    <name type="common">Brown bryozoan</name>
    <name type="synonym">Sertularia neritina</name>
    <dbReference type="NCBI Taxonomy" id="10212"/>
    <lineage>
        <taxon>Eukaryota</taxon>
        <taxon>Metazoa</taxon>
        <taxon>Spiralia</taxon>
        <taxon>Lophotrochozoa</taxon>
        <taxon>Bryozoa</taxon>
        <taxon>Gymnolaemata</taxon>
        <taxon>Cheilostomatida</taxon>
        <taxon>Flustrina</taxon>
        <taxon>Buguloidea</taxon>
        <taxon>Bugulidae</taxon>
        <taxon>Bugula</taxon>
    </lineage>
</organism>
<dbReference type="AlphaFoldDB" id="A0A7J7J871"/>
<dbReference type="EMBL" id="VXIV02002877">
    <property type="protein sequence ID" value="KAF6022243.1"/>
    <property type="molecule type" value="Genomic_DNA"/>
</dbReference>
<evidence type="ECO:0000313" key="2">
    <source>
        <dbReference type="Proteomes" id="UP000593567"/>
    </source>
</evidence>
<evidence type="ECO:0000313" key="1">
    <source>
        <dbReference type="EMBL" id="KAF6022243.1"/>
    </source>
</evidence>
<gene>
    <name evidence="1" type="ORF">EB796_019451</name>
</gene>
<accession>A0A7J7J871</accession>
<comment type="caution">
    <text evidence="1">The sequence shown here is derived from an EMBL/GenBank/DDBJ whole genome shotgun (WGS) entry which is preliminary data.</text>
</comment>